<dbReference type="SUPFAM" id="SSF56672">
    <property type="entry name" value="DNA/RNA polymerases"/>
    <property type="match status" value="1"/>
</dbReference>
<dbReference type="AlphaFoldDB" id="A0A162RJU2"/>
<sequence>MSSSSARSGSGSNASSDNRSGRNRHDRRGEEERDRRDREERERMDREDREERERTLREEEERANRESRSRDRPPRDGRPVMDAAPGVAPIAPVPFSGKFTLDREMGRDLRSWMTAKLKPAEAGQLYGEKTVGFEECGGDKSGVHREEFIGRAIEDFGHRPAAVIPTGTALQLWGNSFFNLTARRRENILKTTDPKFVSLLNEPHRFCKKETGSLFGRSFLRRMVRDADDDRKLRNIGRAGSPHQKPYTRDSSNFRSGREHGRYNGRFQPYRGSNEFNKSGCFNQQSRGGRYEHFSIPLVMDSTGDIHHLGERPTVAFYLDNMRMSEKVMAICDEEIKALFEKEAIKEVAGPEQRFVSGLFVIPKSSGGYRPIINLKRLNRLVEPKHFKMEGWGAALNGASASGPWTSEDKSRHINELELLAALWALKSFTAGASNIAVQLMLDNRTAVAYVNKSGGTRSKNLCSIVARIAEWCEDRLLTVSAVYLPGALNILADRLSRMRPDLSDWMLDQPVFRQLQTIWDPQVDLFAANWNRQLELFASWQHQPEAMAMDAFSLNWSLFLGYSFPPFSLILPEQDKEGSGRDGSNSPDLASATLVPSSDESGVRAPSDFTSIRRDPVGSVQGLSKGVVELMLGADRDTTAAAYQSAWNGWRTWCLRQSEDPLSPGLNKIKKKREYLLKNLQQITGGKGYVRPYQMLPVAQLVSKGMKVGKTSIPEEKS</sequence>
<dbReference type="Proteomes" id="UP000076858">
    <property type="component" value="Unassembled WGS sequence"/>
</dbReference>
<dbReference type="PANTHER" id="PTHR33066">
    <property type="entry name" value="INTEGRASE_SAM-LIKE_N DOMAIN-CONTAINING PROTEIN"/>
    <property type="match status" value="1"/>
</dbReference>
<feature type="compositionally biased region" description="Basic and acidic residues" evidence="1">
    <location>
        <begin position="27"/>
        <end position="79"/>
    </location>
</feature>
<accession>A0A162RJU2</accession>
<evidence type="ECO:0000313" key="3">
    <source>
        <dbReference type="Proteomes" id="UP000076858"/>
    </source>
</evidence>
<gene>
    <name evidence="2" type="ORF">APZ42_012713</name>
</gene>
<dbReference type="CDD" id="cd09275">
    <property type="entry name" value="RNase_HI_RT_DIRS1"/>
    <property type="match status" value="1"/>
</dbReference>
<protein>
    <recommendedName>
        <fullName evidence="4">Reverse transcriptase RNase H-like domain-containing protein</fullName>
    </recommendedName>
</protein>
<dbReference type="PANTHER" id="PTHR33066:SF2">
    <property type="entry name" value="FILAGGRIN-2-LIKE"/>
    <property type="match status" value="1"/>
</dbReference>
<feature type="region of interest" description="Disordered" evidence="1">
    <location>
        <begin position="576"/>
        <end position="610"/>
    </location>
</feature>
<feature type="compositionally biased region" description="Polar residues" evidence="1">
    <location>
        <begin position="583"/>
        <end position="601"/>
    </location>
</feature>
<feature type="compositionally biased region" description="Low complexity" evidence="1">
    <location>
        <begin position="1"/>
        <end position="18"/>
    </location>
</feature>
<organism evidence="2 3">
    <name type="scientific">Daphnia magna</name>
    <dbReference type="NCBI Taxonomy" id="35525"/>
    <lineage>
        <taxon>Eukaryota</taxon>
        <taxon>Metazoa</taxon>
        <taxon>Ecdysozoa</taxon>
        <taxon>Arthropoda</taxon>
        <taxon>Crustacea</taxon>
        <taxon>Branchiopoda</taxon>
        <taxon>Diplostraca</taxon>
        <taxon>Cladocera</taxon>
        <taxon>Anomopoda</taxon>
        <taxon>Daphniidae</taxon>
        <taxon>Daphnia</taxon>
    </lineage>
</organism>
<dbReference type="Gene3D" id="3.10.10.10">
    <property type="entry name" value="HIV Type 1 Reverse Transcriptase, subunit A, domain 1"/>
    <property type="match status" value="1"/>
</dbReference>
<name>A0A162RJU2_9CRUS</name>
<dbReference type="EMBL" id="LRGB01000149">
    <property type="protein sequence ID" value="KZS20569.1"/>
    <property type="molecule type" value="Genomic_DNA"/>
</dbReference>
<feature type="region of interest" description="Disordered" evidence="1">
    <location>
        <begin position="1"/>
        <end position="89"/>
    </location>
</feature>
<evidence type="ECO:0000256" key="1">
    <source>
        <dbReference type="SAM" id="MobiDB-lite"/>
    </source>
</evidence>
<keyword evidence="3" id="KW-1185">Reference proteome</keyword>
<comment type="caution">
    <text evidence="2">The sequence shown here is derived from an EMBL/GenBank/DDBJ whole genome shotgun (WGS) entry which is preliminary data.</text>
</comment>
<feature type="region of interest" description="Disordered" evidence="1">
    <location>
        <begin position="234"/>
        <end position="269"/>
    </location>
</feature>
<dbReference type="GO" id="GO:0071897">
    <property type="term" value="P:DNA biosynthetic process"/>
    <property type="evidence" value="ECO:0007669"/>
    <property type="project" value="UniProtKB-ARBA"/>
</dbReference>
<dbReference type="InterPro" id="IPR043502">
    <property type="entry name" value="DNA/RNA_pol_sf"/>
</dbReference>
<dbReference type="OrthoDB" id="6083831at2759"/>
<evidence type="ECO:0008006" key="4">
    <source>
        <dbReference type="Google" id="ProtNLM"/>
    </source>
</evidence>
<reference evidence="2 3" key="1">
    <citation type="submission" date="2016-03" db="EMBL/GenBank/DDBJ databases">
        <title>EvidentialGene: Evidence-directed Construction of Genes on Genomes.</title>
        <authorList>
            <person name="Gilbert D.G."/>
            <person name="Choi J.-H."/>
            <person name="Mockaitis K."/>
            <person name="Colbourne J."/>
            <person name="Pfrender M."/>
        </authorList>
    </citation>
    <scope>NUCLEOTIDE SEQUENCE [LARGE SCALE GENOMIC DNA]</scope>
    <source>
        <strain evidence="2 3">Xinb3</strain>
        <tissue evidence="2">Complete organism</tissue>
    </source>
</reference>
<evidence type="ECO:0000313" key="2">
    <source>
        <dbReference type="EMBL" id="KZS20569.1"/>
    </source>
</evidence>
<proteinExistence type="predicted"/>